<dbReference type="Pfam" id="PF17900">
    <property type="entry name" value="Peptidase_M1_N"/>
    <property type="match status" value="1"/>
</dbReference>
<dbReference type="CDD" id="cd09601">
    <property type="entry name" value="M1_APN-Q_like"/>
    <property type="match status" value="1"/>
</dbReference>
<dbReference type="PANTHER" id="PTHR11533">
    <property type="entry name" value="PROTEASE M1 ZINC METALLOPROTEASE"/>
    <property type="match status" value="1"/>
</dbReference>
<evidence type="ECO:0000256" key="3">
    <source>
        <dbReference type="ARBA" id="ARBA00022438"/>
    </source>
</evidence>
<name>A0A292Z9U5_SPHSA</name>
<evidence type="ECO:0000256" key="8">
    <source>
        <dbReference type="ARBA" id="ARBA00023049"/>
    </source>
</evidence>
<dbReference type="Pfam" id="PF01433">
    <property type="entry name" value="Peptidase_M1"/>
    <property type="match status" value="1"/>
</dbReference>
<protein>
    <recommendedName>
        <fullName evidence="12">Aminopeptidase</fullName>
        <ecNumber evidence="12">3.4.11.-</ecNumber>
    </recommendedName>
</protein>
<comment type="catalytic activity">
    <reaction evidence="1">
        <text>Release of an N-terminal amino acid, Xaa-|-Yaa- from a peptide, amide or arylamide. Xaa is preferably Ala, but may be most amino acids including Pro (slow action). When a terminal hydrophobic residue is followed by a prolyl residue, the two may be released as an intact Xaa-Pro dipeptide.</text>
        <dbReference type="EC" id="3.4.11.2"/>
    </reaction>
</comment>
<keyword evidence="7 10" id="KW-0862">Zinc</keyword>
<evidence type="ECO:0000259" key="13">
    <source>
        <dbReference type="Pfam" id="PF01433"/>
    </source>
</evidence>
<dbReference type="GO" id="GO:0043171">
    <property type="term" value="P:peptide catabolic process"/>
    <property type="evidence" value="ECO:0007669"/>
    <property type="project" value="TreeGrafter"/>
</dbReference>
<reference evidence="16 17" key="2">
    <citation type="journal article" date="2013" name="Environ. Sci. Technol.">
        <title>The 4-tert-butylphenol-utilizing bacterium Sphingobium fuliginis OMI can degrade bisphenols via phenolic ring hydroxylation and meta-cleavage pathway.</title>
        <authorList>
            <person name="Ogata Y."/>
            <person name="Goda S."/>
            <person name="Toyama T."/>
            <person name="Sei K."/>
            <person name="Ike M."/>
        </authorList>
    </citation>
    <scope>NUCLEOTIDE SEQUENCE [LARGE SCALE GENOMIC DNA]</scope>
    <source>
        <strain evidence="16 17">OMI</strain>
    </source>
</reference>
<dbReference type="InterPro" id="IPR024571">
    <property type="entry name" value="ERAP1-like_C_dom"/>
</dbReference>
<dbReference type="GO" id="GO:0042277">
    <property type="term" value="F:peptide binding"/>
    <property type="evidence" value="ECO:0007669"/>
    <property type="project" value="TreeGrafter"/>
</dbReference>
<evidence type="ECO:0000313" key="17">
    <source>
        <dbReference type="Proteomes" id="UP000221538"/>
    </source>
</evidence>
<feature type="domain" description="ERAP1-like C-terminal" evidence="14">
    <location>
        <begin position="605"/>
        <end position="913"/>
    </location>
</feature>
<feature type="domain" description="Aminopeptidase N-like N-terminal" evidence="15">
    <location>
        <begin position="93"/>
        <end position="275"/>
    </location>
</feature>
<evidence type="ECO:0000256" key="5">
    <source>
        <dbReference type="ARBA" id="ARBA00022723"/>
    </source>
</evidence>
<comment type="cofactor">
    <cofactor evidence="10 12">
        <name>Zn(2+)</name>
        <dbReference type="ChEBI" id="CHEBI:29105"/>
    </cofactor>
    <text evidence="10 12">Binds 1 zinc ion per subunit.</text>
</comment>
<sequence length="933" mass="99263">MTNEQQHSTNDIIGGTPGLTGEAKGAIPLSSWREPFAVPFQPVGVANLMSFSKILPLMLAAAPLAMAMPALAQTAPAGPAVGVTTQLPRGAAPSHYAITVTPDAANLKFTGKTTIDVTVTQAMPALVLNAADLTVSSVTLTPAKGKAVKGTAKIDAAAQTVTFDFGKPVQPGSYKLAIDYAGIINTQANGLFALDYTDNAGQAKRALFTQFEAPDARRFVPSFDEPSYKATFDLSAVIPADQLAVSNMPVKGSSDAGSGKKLVTFGTSPKMSSYLLFFGLGELERATKQAGATEVGVITGKGNTGKAQLALDASAAILPYYNDYFGVPFPLPKLDNVAGPGQSQFFSAMENWGAIFTFERALLVDPRFTSESTRRTIYSIVAHEMAHQWFGDLVTMAWWDDLWLNEGFASWMATKVTDKLNPEWEMLLSRVNGRERAMSLDSLVTTHPILQKIHTVDEVNQAFDDITYEKGEAVITMLEGFAGEDAWRSGIRAYMKQHAYGNTVTDDLWKAVEGAGAKGVVGIAHDFTSQPGIPLVKVDSAQCQGGSTILSLSQGEFSRDRKDKTPLKWNVPVMAQAIGQAGGGAQQRLILNGSAQVTLPGCGAYIINAGQTGYYRSLYPEANVKALAKDFTKLASMDQIGLLADNFQLGLGGYQPMGLALDLIDAVPATASPAVLAEVPDYLDSAHMMLESDKAAQARVAAYASKKLSPVLATVGFDARPGENPQVPVLRSALVSTLGGMGDKAVVAEANRRFAALAGNPAALDGPLRNVWLRIIAENADAATWDRLRAMANGAKTDLEKSTVFALLGVAKDEALAKKALDLAMTDEPGKTTSAAIISAVGGEHSMLAVDYVLAHRQQYEAMIDVSARSQAIARLGGNSADPAMVTKLDAYATQYLTPESRKVVDRSIAAIKTRIETRARLKPALLAWFARK</sequence>
<evidence type="ECO:0000256" key="7">
    <source>
        <dbReference type="ARBA" id="ARBA00022833"/>
    </source>
</evidence>
<dbReference type="FunFam" id="1.10.390.10:FF:000006">
    <property type="entry name" value="Puromycin-sensitive aminopeptidase"/>
    <property type="match status" value="1"/>
</dbReference>
<comment type="caution">
    <text evidence="16">The sequence shown here is derived from an EMBL/GenBank/DDBJ whole genome shotgun (WGS) entry which is preliminary data.</text>
</comment>
<gene>
    <name evidence="16" type="ORF">SFOMI_0257</name>
</gene>
<feature type="binding site" evidence="10">
    <location>
        <position position="387"/>
    </location>
    <ligand>
        <name>Zn(2+)</name>
        <dbReference type="ChEBI" id="CHEBI:29105"/>
        <note>catalytic</note>
    </ligand>
</feature>
<dbReference type="SUPFAM" id="SSF63737">
    <property type="entry name" value="Leukotriene A4 hydrolase N-terminal domain"/>
    <property type="match status" value="1"/>
</dbReference>
<organism evidence="16 17">
    <name type="scientific">Sphingobium fuliginis (strain ATCC 27551)</name>
    <dbReference type="NCBI Taxonomy" id="336203"/>
    <lineage>
        <taxon>Bacteria</taxon>
        <taxon>Pseudomonadati</taxon>
        <taxon>Pseudomonadota</taxon>
        <taxon>Alphaproteobacteria</taxon>
        <taxon>Sphingomonadales</taxon>
        <taxon>Sphingomonadaceae</taxon>
        <taxon>Sphingobium</taxon>
    </lineage>
</organism>
<feature type="site" description="Transition state stabilizer" evidence="11">
    <location>
        <position position="468"/>
    </location>
</feature>
<comment type="similarity">
    <text evidence="2 12">Belongs to the peptidase M1 family.</text>
</comment>
<proteinExistence type="inferred from homology"/>
<dbReference type="EMBL" id="BEWI01000030">
    <property type="protein sequence ID" value="GAY19736.1"/>
    <property type="molecule type" value="Genomic_DNA"/>
</dbReference>
<feature type="domain" description="Peptidase M1 membrane alanine aminopeptidase" evidence="13">
    <location>
        <begin position="310"/>
        <end position="521"/>
    </location>
</feature>
<dbReference type="InterPro" id="IPR050344">
    <property type="entry name" value="Peptidase_M1_aminopeptidases"/>
</dbReference>
<evidence type="ECO:0000256" key="1">
    <source>
        <dbReference type="ARBA" id="ARBA00000098"/>
    </source>
</evidence>
<dbReference type="GO" id="GO:0008270">
    <property type="term" value="F:zinc ion binding"/>
    <property type="evidence" value="ECO:0007669"/>
    <property type="project" value="UniProtKB-UniRule"/>
</dbReference>
<dbReference type="GO" id="GO:0005737">
    <property type="term" value="C:cytoplasm"/>
    <property type="evidence" value="ECO:0007669"/>
    <property type="project" value="TreeGrafter"/>
</dbReference>
<dbReference type="SUPFAM" id="SSF55486">
    <property type="entry name" value="Metalloproteases ('zincins'), catalytic domain"/>
    <property type="match status" value="1"/>
</dbReference>
<dbReference type="InterPro" id="IPR027268">
    <property type="entry name" value="Peptidase_M4/M1_CTD_sf"/>
</dbReference>
<feature type="active site" description="Proton acceptor" evidence="9">
    <location>
        <position position="384"/>
    </location>
</feature>
<keyword evidence="6 12" id="KW-0378">Hydrolase</keyword>
<feature type="binding site" evidence="10">
    <location>
        <position position="406"/>
    </location>
    <ligand>
        <name>Zn(2+)</name>
        <dbReference type="ChEBI" id="CHEBI:29105"/>
        <note>catalytic</note>
    </ligand>
</feature>
<dbReference type="InterPro" id="IPR034016">
    <property type="entry name" value="M1_APN-typ"/>
</dbReference>
<evidence type="ECO:0000256" key="12">
    <source>
        <dbReference type="RuleBase" id="RU364040"/>
    </source>
</evidence>
<dbReference type="Pfam" id="PF11838">
    <property type="entry name" value="ERAP1_C"/>
    <property type="match status" value="1"/>
</dbReference>
<dbReference type="GO" id="GO:0070006">
    <property type="term" value="F:metalloaminopeptidase activity"/>
    <property type="evidence" value="ECO:0007669"/>
    <property type="project" value="TreeGrafter"/>
</dbReference>
<keyword evidence="3 12" id="KW-0031">Aminopeptidase</keyword>
<evidence type="ECO:0000256" key="6">
    <source>
        <dbReference type="ARBA" id="ARBA00022801"/>
    </source>
</evidence>
<evidence type="ECO:0000256" key="2">
    <source>
        <dbReference type="ARBA" id="ARBA00010136"/>
    </source>
</evidence>
<dbReference type="PANTHER" id="PTHR11533:SF174">
    <property type="entry name" value="PUROMYCIN-SENSITIVE AMINOPEPTIDASE-RELATED"/>
    <property type="match status" value="1"/>
</dbReference>
<dbReference type="InterPro" id="IPR045357">
    <property type="entry name" value="Aminopeptidase_N-like_N"/>
</dbReference>
<dbReference type="GO" id="GO:0006508">
    <property type="term" value="P:proteolysis"/>
    <property type="evidence" value="ECO:0007669"/>
    <property type="project" value="UniProtKB-KW"/>
</dbReference>
<evidence type="ECO:0000313" key="16">
    <source>
        <dbReference type="EMBL" id="GAY19736.1"/>
    </source>
</evidence>
<keyword evidence="5 10" id="KW-0479">Metal-binding</keyword>
<feature type="binding site" evidence="10">
    <location>
        <position position="383"/>
    </location>
    <ligand>
        <name>Zn(2+)</name>
        <dbReference type="ChEBI" id="CHEBI:29105"/>
        <note>catalytic</note>
    </ligand>
</feature>
<evidence type="ECO:0000256" key="10">
    <source>
        <dbReference type="PIRSR" id="PIRSR634016-3"/>
    </source>
</evidence>
<dbReference type="InterPro" id="IPR042097">
    <property type="entry name" value="Aminopeptidase_N-like_N_sf"/>
</dbReference>
<keyword evidence="4 12" id="KW-0645">Protease</keyword>
<dbReference type="GO" id="GO:0016020">
    <property type="term" value="C:membrane"/>
    <property type="evidence" value="ECO:0007669"/>
    <property type="project" value="TreeGrafter"/>
</dbReference>
<accession>A0A292Z9U5</accession>
<evidence type="ECO:0000256" key="4">
    <source>
        <dbReference type="ARBA" id="ARBA00022670"/>
    </source>
</evidence>
<reference evidence="16 17" key="1">
    <citation type="journal article" date="2013" name="Biodegradation">
        <title>Occurrence of 4-tert-butylphenol (4-t-BP) biodegradation in an aquatic sample caused by the presence of Spirodela polyrrhiza and isolation of a 4-t-BP-utilizing bacterium.</title>
        <authorList>
            <person name="Ogata Y."/>
            <person name="Toyama T."/>
            <person name="Yu N."/>
            <person name="Wang X."/>
            <person name="Sei K."/>
            <person name="Ike M."/>
        </authorList>
    </citation>
    <scope>NUCLEOTIDE SEQUENCE [LARGE SCALE GENOMIC DNA]</scope>
    <source>
        <strain evidence="16 17">OMI</strain>
    </source>
</reference>
<dbReference type="PRINTS" id="PR00756">
    <property type="entry name" value="ALADIPTASE"/>
</dbReference>
<dbReference type="AlphaFoldDB" id="A0A292Z9U5"/>
<evidence type="ECO:0000256" key="11">
    <source>
        <dbReference type="PIRSR" id="PIRSR634016-4"/>
    </source>
</evidence>
<dbReference type="GO" id="GO:0016285">
    <property type="term" value="F:alanyl aminopeptidase activity"/>
    <property type="evidence" value="ECO:0007669"/>
    <property type="project" value="UniProtKB-EC"/>
</dbReference>
<evidence type="ECO:0000259" key="14">
    <source>
        <dbReference type="Pfam" id="PF11838"/>
    </source>
</evidence>
<dbReference type="InterPro" id="IPR001930">
    <property type="entry name" value="Peptidase_M1"/>
</dbReference>
<keyword evidence="8 12" id="KW-0482">Metalloprotease</keyword>
<dbReference type="Proteomes" id="UP000221538">
    <property type="component" value="Unassembled WGS sequence"/>
</dbReference>
<dbReference type="Gene3D" id="2.60.40.1730">
    <property type="entry name" value="tricorn interacting facor f3 domain"/>
    <property type="match status" value="1"/>
</dbReference>
<dbReference type="EC" id="3.4.11.-" evidence="12"/>
<dbReference type="Gene3D" id="2.60.40.1910">
    <property type="match status" value="1"/>
</dbReference>
<dbReference type="InterPro" id="IPR014782">
    <property type="entry name" value="Peptidase_M1_dom"/>
</dbReference>
<dbReference type="Gene3D" id="1.10.390.10">
    <property type="entry name" value="Neutral Protease Domain 2"/>
    <property type="match status" value="1"/>
</dbReference>
<evidence type="ECO:0000256" key="9">
    <source>
        <dbReference type="PIRSR" id="PIRSR634016-1"/>
    </source>
</evidence>
<evidence type="ECO:0000259" key="15">
    <source>
        <dbReference type="Pfam" id="PF17900"/>
    </source>
</evidence>
<dbReference type="Gene3D" id="1.25.50.20">
    <property type="match status" value="1"/>
</dbReference>
<dbReference type="GO" id="GO:0005615">
    <property type="term" value="C:extracellular space"/>
    <property type="evidence" value="ECO:0007669"/>
    <property type="project" value="TreeGrafter"/>
</dbReference>